<dbReference type="RefSeq" id="WP_284260640.1">
    <property type="nucleotide sequence ID" value="NZ_BSOW01000002.1"/>
</dbReference>
<proteinExistence type="predicted"/>
<evidence type="ECO:0000313" key="2">
    <source>
        <dbReference type="Proteomes" id="UP001156905"/>
    </source>
</evidence>
<gene>
    <name evidence="1" type="ORF">GCM10007857_04920</name>
</gene>
<evidence type="ECO:0008006" key="3">
    <source>
        <dbReference type="Google" id="ProtNLM"/>
    </source>
</evidence>
<organism evidence="1 2">
    <name type="scientific">Bradyrhizobium iriomotense</name>
    <dbReference type="NCBI Taxonomy" id="441950"/>
    <lineage>
        <taxon>Bacteria</taxon>
        <taxon>Pseudomonadati</taxon>
        <taxon>Pseudomonadota</taxon>
        <taxon>Alphaproteobacteria</taxon>
        <taxon>Hyphomicrobiales</taxon>
        <taxon>Nitrobacteraceae</taxon>
        <taxon>Bradyrhizobium</taxon>
    </lineage>
</organism>
<dbReference type="EMBL" id="BSOW01000002">
    <property type="protein sequence ID" value="GLR83782.1"/>
    <property type="molecule type" value="Genomic_DNA"/>
</dbReference>
<reference evidence="2" key="1">
    <citation type="journal article" date="2019" name="Int. J. Syst. Evol. Microbiol.">
        <title>The Global Catalogue of Microorganisms (GCM) 10K type strain sequencing project: providing services to taxonomists for standard genome sequencing and annotation.</title>
        <authorList>
            <consortium name="The Broad Institute Genomics Platform"/>
            <consortium name="The Broad Institute Genome Sequencing Center for Infectious Disease"/>
            <person name="Wu L."/>
            <person name="Ma J."/>
        </authorList>
    </citation>
    <scope>NUCLEOTIDE SEQUENCE [LARGE SCALE GENOMIC DNA]</scope>
    <source>
        <strain evidence="2">NBRC 102520</strain>
    </source>
</reference>
<sequence>MVNQTIERMWSTGLSLLSPGYMIDRLLDQIEKMSPMMLPAPVDMQAYRQRRVETRFD</sequence>
<dbReference type="Proteomes" id="UP001156905">
    <property type="component" value="Unassembled WGS sequence"/>
</dbReference>
<accession>A0ABQ6ANF3</accession>
<keyword evidence="2" id="KW-1185">Reference proteome</keyword>
<protein>
    <recommendedName>
        <fullName evidence="3">Transposase</fullName>
    </recommendedName>
</protein>
<evidence type="ECO:0000313" key="1">
    <source>
        <dbReference type="EMBL" id="GLR83782.1"/>
    </source>
</evidence>
<comment type="caution">
    <text evidence="1">The sequence shown here is derived from an EMBL/GenBank/DDBJ whole genome shotgun (WGS) entry which is preliminary data.</text>
</comment>
<name>A0ABQ6ANF3_9BRAD</name>